<evidence type="ECO:0000313" key="2">
    <source>
        <dbReference type="EMBL" id="KAK1699844.1"/>
    </source>
</evidence>
<comment type="caution">
    <text evidence="2">The sequence shown here is derived from an EMBL/GenBank/DDBJ whole genome shotgun (WGS) entry which is preliminary data.</text>
</comment>
<keyword evidence="3" id="KW-1185">Reference proteome</keyword>
<feature type="region of interest" description="Disordered" evidence="1">
    <location>
        <begin position="238"/>
        <end position="415"/>
    </location>
</feature>
<gene>
    <name evidence="2" type="ORF">BDP55DRAFT_723482</name>
</gene>
<dbReference type="GeneID" id="85463279"/>
<protein>
    <submittedName>
        <fullName evidence="2">Uncharacterized protein</fullName>
    </submittedName>
</protein>
<dbReference type="Proteomes" id="UP001224890">
    <property type="component" value="Unassembled WGS sequence"/>
</dbReference>
<dbReference type="EMBL" id="JAHMHR010000003">
    <property type="protein sequence ID" value="KAK1699844.1"/>
    <property type="molecule type" value="Genomic_DNA"/>
</dbReference>
<feature type="region of interest" description="Disordered" evidence="1">
    <location>
        <begin position="125"/>
        <end position="221"/>
    </location>
</feature>
<feature type="compositionally biased region" description="Basic and acidic residues" evidence="1">
    <location>
        <begin position="311"/>
        <end position="352"/>
    </location>
</feature>
<sequence>MTDSKLLILEMHPREFYSLDQRDIEWELTHRYSKDIKDKRPLELYTKWLAKQIPFLGLTGHTASSRVIRDACDYLSTRKYEKHLVLNVFNQHKEDYLRDRPKDTRTFNFARREIEINYKLRSVHRKVKNSSAPKEAASATCLPGLSQPARLSNQANEPISGTRNSGNVHPDPEDSHLSRRQKLLAKLDKLKSGTPPPETSSSNEQKPRAGYTTASKPADIERRLKTDLIETTQSLQIYQQKDQDESPDFQESAVGPSRSGSNSKPVGHRSRSGSSRPIDSHLEDDSYRPERLSQRVDTYRPNDPRQSIDTYRPDTSRRLDDRCRPSENRHLHFAYRPKESERIGRSDLKKSVEPTPARNVGEKEAKLSSRLKKRRTDDGRLSPWDDIERPAKRQRPAQRQQHEDSFAGGLPWDDVEMSPKENQQVAPVDQITQDLEPEKKDSGVNIRAKQAGASEDIPMETGGAVDSAEAMERKKVTDSQWKQAGIEAEDLLAVLERDLFFQAKPDVVEAMGGTQPNGGSMIVTSSSPSPVTSYRSIIPDSFGWDDYDNGNEGNDDVYMEDAPEGMDQAPSSPIEVDHGSFHTKEAIVPLKTPKPLQRVPLYDPAVLALFRGREHENVHLNIARRRTAVEMYEAEEKEGEEPLPLRR</sequence>
<reference evidence="2" key="1">
    <citation type="submission" date="2021-06" db="EMBL/GenBank/DDBJ databases">
        <title>Comparative genomics, transcriptomics and evolutionary studies reveal genomic signatures of adaptation to plant cell wall in hemibiotrophic fungi.</title>
        <authorList>
            <consortium name="DOE Joint Genome Institute"/>
            <person name="Baroncelli R."/>
            <person name="Diaz J.F."/>
            <person name="Benocci T."/>
            <person name="Peng M."/>
            <person name="Battaglia E."/>
            <person name="Haridas S."/>
            <person name="Andreopoulos W."/>
            <person name="Labutti K."/>
            <person name="Pangilinan J."/>
            <person name="Floch G.L."/>
            <person name="Makela M.R."/>
            <person name="Henrissat B."/>
            <person name="Grigoriev I.V."/>
            <person name="Crouch J.A."/>
            <person name="De Vries R.P."/>
            <person name="Sukno S.A."/>
            <person name="Thon M.R."/>
        </authorList>
    </citation>
    <scope>NUCLEOTIDE SEQUENCE</scope>
    <source>
        <strain evidence="2">CBS 193.32</strain>
    </source>
</reference>
<feature type="compositionally biased region" description="Basic and acidic residues" evidence="1">
    <location>
        <begin position="278"/>
        <end position="303"/>
    </location>
</feature>
<proteinExistence type="predicted"/>
<organism evidence="2 3">
    <name type="scientific">Colletotrichum godetiae</name>
    <dbReference type="NCBI Taxonomy" id="1209918"/>
    <lineage>
        <taxon>Eukaryota</taxon>
        <taxon>Fungi</taxon>
        <taxon>Dikarya</taxon>
        <taxon>Ascomycota</taxon>
        <taxon>Pezizomycotina</taxon>
        <taxon>Sordariomycetes</taxon>
        <taxon>Hypocreomycetidae</taxon>
        <taxon>Glomerellales</taxon>
        <taxon>Glomerellaceae</taxon>
        <taxon>Colletotrichum</taxon>
        <taxon>Colletotrichum acutatum species complex</taxon>
    </lineage>
</organism>
<evidence type="ECO:0000313" key="3">
    <source>
        <dbReference type="Proteomes" id="UP001224890"/>
    </source>
</evidence>
<feature type="compositionally biased region" description="Polar residues" evidence="1">
    <location>
        <begin position="149"/>
        <end position="167"/>
    </location>
</feature>
<evidence type="ECO:0000256" key="1">
    <source>
        <dbReference type="SAM" id="MobiDB-lite"/>
    </source>
</evidence>
<accession>A0AAJ0AZI9</accession>
<name>A0AAJ0AZI9_9PEZI</name>
<dbReference type="RefSeq" id="XP_060435601.1">
    <property type="nucleotide sequence ID" value="XM_060578753.1"/>
</dbReference>
<dbReference type="AlphaFoldDB" id="A0AAJ0AZI9"/>